<dbReference type="EMBL" id="JABEZY010000013">
    <property type="protein sequence ID" value="MBA0751357.1"/>
    <property type="molecule type" value="Genomic_DNA"/>
</dbReference>
<keyword evidence="2" id="KW-1185">Reference proteome</keyword>
<evidence type="ECO:0000313" key="2">
    <source>
        <dbReference type="Proteomes" id="UP000593579"/>
    </source>
</evidence>
<dbReference type="Proteomes" id="UP000593579">
    <property type="component" value="Unassembled WGS sequence"/>
</dbReference>
<comment type="caution">
    <text evidence="1">The sequence shown here is derived from an EMBL/GenBank/DDBJ whole genome shotgun (WGS) entry which is preliminary data.</text>
</comment>
<reference evidence="1 2" key="1">
    <citation type="journal article" date="2019" name="Genome Biol. Evol.">
        <title>Insights into the evolution of the New World diploid cottons (Gossypium, subgenus Houzingenia) based on genome sequencing.</title>
        <authorList>
            <person name="Grover C.E."/>
            <person name="Arick M.A. 2nd"/>
            <person name="Thrash A."/>
            <person name="Conover J.L."/>
            <person name="Sanders W.S."/>
            <person name="Peterson D.G."/>
            <person name="Frelichowski J.E."/>
            <person name="Scheffler J.A."/>
            <person name="Scheffler B.E."/>
            <person name="Wendel J.F."/>
        </authorList>
    </citation>
    <scope>NUCLEOTIDE SEQUENCE [LARGE SCALE GENOMIC DNA]</scope>
    <source>
        <strain evidence="1">5</strain>
        <tissue evidence="1">Leaf</tissue>
    </source>
</reference>
<name>A0A7J9CS88_GOSGO</name>
<evidence type="ECO:0000313" key="1">
    <source>
        <dbReference type="EMBL" id="MBA0751357.1"/>
    </source>
</evidence>
<sequence>MGRERKEEALNQKATAWQAGYAAGGLDGGDVNRGFLVTAASVNFGSITRDSDGRAFLFAADLRFFQIELEGDSKTVMTKLSCKSQE</sequence>
<protein>
    <recommendedName>
        <fullName evidence="3">RNase H type-1 domain-containing protein</fullName>
    </recommendedName>
</protein>
<feature type="non-terminal residue" evidence="1">
    <location>
        <position position="86"/>
    </location>
</feature>
<dbReference type="AlphaFoldDB" id="A0A7J9CS88"/>
<accession>A0A7J9CS88</accession>
<gene>
    <name evidence="1" type="ORF">Gogos_000287</name>
</gene>
<organism evidence="1 2">
    <name type="scientific">Gossypium gossypioides</name>
    <name type="common">Mexican cotton</name>
    <name type="synonym">Selera gossypioides</name>
    <dbReference type="NCBI Taxonomy" id="34282"/>
    <lineage>
        <taxon>Eukaryota</taxon>
        <taxon>Viridiplantae</taxon>
        <taxon>Streptophyta</taxon>
        <taxon>Embryophyta</taxon>
        <taxon>Tracheophyta</taxon>
        <taxon>Spermatophyta</taxon>
        <taxon>Magnoliopsida</taxon>
        <taxon>eudicotyledons</taxon>
        <taxon>Gunneridae</taxon>
        <taxon>Pentapetalae</taxon>
        <taxon>rosids</taxon>
        <taxon>malvids</taxon>
        <taxon>Malvales</taxon>
        <taxon>Malvaceae</taxon>
        <taxon>Malvoideae</taxon>
        <taxon>Gossypium</taxon>
    </lineage>
</organism>
<evidence type="ECO:0008006" key="3">
    <source>
        <dbReference type="Google" id="ProtNLM"/>
    </source>
</evidence>
<proteinExistence type="predicted"/>